<proteinExistence type="predicted"/>
<dbReference type="EMBL" id="VICG01000016">
    <property type="protein sequence ID" value="KAA8564049.1"/>
    <property type="molecule type" value="Genomic_DNA"/>
</dbReference>
<organism evidence="2 3">
    <name type="scientific">Monilinia fructicola</name>
    <name type="common">Brown rot fungus</name>
    <name type="synonym">Ciboria fructicola</name>
    <dbReference type="NCBI Taxonomy" id="38448"/>
    <lineage>
        <taxon>Eukaryota</taxon>
        <taxon>Fungi</taxon>
        <taxon>Dikarya</taxon>
        <taxon>Ascomycota</taxon>
        <taxon>Pezizomycotina</taxon>
        <taxon>Leotiomycetes</taxon>
        <taxon>Helotiales</taxon>
        <taxon>Sclerotiniaceae</taxon>
        <taxon>Monilinia</taxon>
    </lineage>
</organism>
<name>A0A5M9J830_MONFR</name>
<sequence>MHHQALLVAGFAAFVAATPAPQNIDFAAIYAAPPPAATGPAPTATKESVSINNVSASALGAAKATALATAFSNSPSER</sequence>
<keyword evidence="3" id="KW-1185">Reference proteome</keyword>
<keyword evidence="1" id="KW-0732">Signal</keyword>
<dbReference type="Proteomes" id="UP000322873">
    <property type="component" value="Unassembled WGS sequence"/>
</dbReference>
<evidence type="ECO:0000313" key="2">
    <source>
        <dbReference type="EMBL" id="KAA8564049.1"/>
    </source>
</evidence>
<evidence type="ECO:0000256" key="1">
    <source>
        <dbReference type="SAM" id="SignalP"/>
    </source>
</evidence>
<feature type="signal peptide" evidence="1">
    <location>
        <begin position="1"/>
        <end position="17"/>
    </location>
</feature>
<feature type="chain" id="PRO_5024379667" evidence="1">
    <location>
        <begin position="18"/>
        <end position="78"/>
    </location>
</feature>
<protein>
    <submittedName>
        <fullName evidence="2">Uncharacterized protein</fullName>
    </submittedName>
</protein>
<reference evidence="2 3" key="1">
    <citation type="submission" date="2019-06" db="EMBL/GenBank/DDBJ databases">
        <title>Genome Sequence of the Brown Rot Fungal Pathogen Monilinia fructicola.</title>
        <authorList>
            <person name="De Miccolis Angelini R.M."/>
            <person name="Landi L."/>
            <person name="Abate D."/>
            <person name="Pollastro S."/>
            <person name="Romanazzi G."/>
            <person name="Faretra F."/>
        </authorList>
    </citation>
    <scope>NUCLEOTIDE SEQUENCE [LARGE SCALE GENOMIC DNA]</scope>
    <source>
        <strain evidence="2 3">Mfrc123</strain>
    </source>
</reference>
<dbReference type="AlphaFoldDB" id="A0A5M9J830"/>
<gene>
    <name evidence="2" type="ORF">EYC84_012041</name>
</gene>
<evidence type="ECO:0000313" key="3">
    <source>
        <dbReference type="Proteomes" id="UP000322873"/>
    </source>
</evidence>
<comment type="caution">
    <text evidence="2">The sequence shown here is derived from an EMBL/GenBank/DDBJ whole genome shotgun (WGS) entry which is preliminary data.</text>
</comment>
<accession>A0A5M9J830</accession>